<sequence length="1028" mass="118258">MAGQINHSSFDKALDQFKEGLGRREIEDFKTTTLKDLKINIGNLQAKQHAQRRLRDFSRLQLFLEAIEQYRDVVDKLYSNNDIIAFIWGPIKFLLQATSVVDSAFCELLDAYERMGQSLPLLMQYESLFHTTPHMIQVLSDIYEDILKFHRIILRYFQQPLWQHVFSESWDSCKSRFSGNILSVARHRSLIESQAAPSQVGEVQIDEVRERIQQSRQHQSDQLDDQDLERIRDVHNWLRAANVDIDQDSHVQVREGYPGTGRWLLETTLFKEWFDPRFPTIPPLLWLNGIPGAGKSILASLVVEEAQKLIPAPTVLFFYFRHQSSERDNFVALGRSLLAQFLRQDHGLLPTLYEKSCRGGEAVLTSPTLVKELLSLAFGNCKNAYIILDGLDECPRDQRKTISQWFRKLVEDLPIDEPERLRCLFISQDDGPARKDFDGIASIKIKAEDSKHDIEEYSRKEARGLKENCPSLPEDKANMIATTVANSSEGLFLLAKLVWANLSGHTSIARLDEELEPGNFPTTINDAYRRIMVRMTQEAPEEAMEDTLRLLGWLACAKRSLKWHEIQGMNSINLDRQCVAVEHQRFMKSPKDLCASLVEARSDGTLEFVHLTAKFFLLENYVKPSAEELKLATLCIDYLNLPAFVHPPTVELVLSGDYAFMDYAVIHWSHHLEAGVTLKTDEDEQLVEQLTESLESFINQHWTSPSTSLAMGKRQSEKLQCFETLPFYDQLEQIVASTKKQLKFFGNMKREEIALDLVQIVQNVRDVLESIVTGTIDPDMQEVINERYGSNLFKCSRFSCRFFTTGFPSAAEREKHTSKHERPFRCSEEKCVRYTVGFASAAEREKHMRENHSTAAIQAEEFPTEQEVQRSIPNHSSETGQNQDLQLNHDEASTGHRTMVEMEQPEAESESEPEMLQQVPRPKRPRQTEFKCPQCPRIYKKRYNLNSHLQTHAIERPHVCTYCSKQFTRLSDHTRHIKTHTGVKDFVCHGTLENGNTWGCGRSFARAETLRKHHESRVGQACIQLLQQ</sequence>
<organism evidence="1 2">
    <name type="scientific">Hypoxylon rubiginosum</name>
    <dbReference type="NCBI Taxonomy" id="110542"/>
    <lineage>
        <taxon>Eukaryota</taxon>
        <taxon>Fungi</taxon>
        <taxon>Dikarya</taxon>
        <taxon>Ascomycota</taxon>
        <taxon>Pezizomycotina</taxon>
        <taxon>Sordariomycetes</taxon>
        <taxon>Xylariomycetidae</taxon>
        <taxon>Xylariales</taxon>
        <taxon>Hypoxylaceae</taxon>
        <taxon>Hypoxylon</taxon>
    </lineage>
</organism>
<gene>
    <name evidence="1" type="ORF">F4821DRAFT_229043</name>
</gene>
<evidence type="ECO:0000313" key="2">
    <source>
        <dbReference type="Proteomes" id="UP001497680"/>
    </source>
</evidence>
<keyword evidence="2" id="KW-1185">Reference proteome</keyword>
<evidence type="ECO:0000313" key="1">
    <source>
        <dbReference type="EMBL" id="KAI6090314.1"/>
    </source>
</evidence>
<name>A0ACC0DCJ5_9PEZI</name>
<comment type="caution">
    <text evidence="1">The sequence shown here is derived from an EMBL/GenBank/DDBJ whole genome shotgun (WGS) entry which is preliminary data.</text>
</comment>
<dbReference type="Proteomes" id="UP001497680">
    <property type="component" value="Unassembled WGS sequence"/>
</dbReference>
<reference evidence="1 2" key="1">
    <citation type="journal article" date="2022" name="New Phytol.">
        <title>Ecological generalism drives hyperdiversity of secondary metabolite gene clusters in xylarialean endophytes.</title>
        <authorList>
            <person name="Franco M.E.E."/>
            <person name="Wisecaver J.H."/>
            <person name="Arnold A.E."/>
            <person name="Ju Y.M."/>
            <person name="Slot J.C."/>
            <person name="Ahrendt S."/>
            <person name="Moore L.P."/>
            <person name="Eastman K.E."/>
            <person name="Scott K."/>
            <person name="Konkel Z."/>
            <person name="Mondo S.J."/>
            <person name="Kuo A."/>
            <person name="Hayes R.D."/>
            <person name="Haridas S."/>
            <person name="Andreopoulos B."/>
            <person name="Riley R."/>
            <person name="LaButti K."/>
            <person name="Pangilinan J."/>
            <person name="Lipzen A."/>
            <person name="Amirebrahimi M."/>
            <person name="Yan J."/>
            <person name="Adam C."/>
            <person name="Keymanesh K."/>
            <person name="Ng V."/>
            <person name="Louie K."/>
            <person name="Northen T."/>
            <person name="Drula E."/>
            <person name="Henrissat B."/>
            <person name="Hsieh H.M."/>
            <person name="Youens-Clark K."/>
            <person name="Lutzoni F."/>
            <person name="Miadlikowska J."/>
            <person name="Eastwood D.C."/>
            <person name="Hamelin R.C."/>
            <person name="Grigoriev I.V."/>
            <person name="U'Ren J.M."/>
        </authorList>
    </citation>
    <scope>NUCLEOTIDE SEQUENCE [LARGE SCALE GENOMIC DNA]</scope>
    <source>
        <strain evidence="1 2">ER1909</strain>
    </source>
</reference>
<proteinExistence type="predicted"/>
<accession>A0ACC0DCJ5</accession>
<protein>
    <submittedName>
        <fullName evidence="1">Zinc finger protein</fullName>
    </submittedName>
</protein>
<dbReference type="EMBL" id="MU394291">
    <property type="protein sequence ID" value="KAI6090314.1"/>
    <property type="molecule type" value="Genomic_DNA"/>
</dbReference>